<proteinExistence type="predicted"/>
<dbReference type="Proteomes" id="UP001589693">
    <property type="component" value="Unassembled WGS sequence"/>
</dbReference>
<feature type="compositionally biased region" description="Polar residues" evidence="1">
    <location>
        <begin position="65"/>
        <end position="83"/>
    </location>
</feature>
<sequence length="220" mass="23428">MNLDDELRRMFRDERLDLRPSAGAGRTIVTGARKLRRRRRGLAVGTGVLAAVAAMLAGMSVSGFGATSQQPPAATTHARQQLPTVLGPNNFGQLRLGMTREQAHETGMLDGRVLTPSADEPCSTHELVDAKGARYGEVTVSNRLGLVRIRPENTPRTPEGIRAGSTTTQAMAAYPVLVPPNGEGTAGVPVPGNSRANYTVTFAHSKVLRVELGFKDDDCG</sequence>
<evidence type="ECO:0000256" key="2">
    <source>
        <dbReference type="SAM" id="Phobius"/>
    </source>
</evidence>
<keyword evidence="4" id="KW-1185">Reference proteome</keyword>
<comment type="caution">
    <text evidence="3">The sequence shown here is derived from an EMBL/GenBank/DDBJ whole genome shotgun (WGS) entry which is preliminary data.</text>
</comment>
<feature type="transmembrane region" description="Helical" evidence="2">
    <location>
        <begin position="42"/>
        <end position="66"/>
    </location>
</feature>
<feature type="region of interest" description="Disordered" evidence="1">
    <location>
        <begin position="64"/>
        <end position="89"/>
    </location>
</feature>
<reference evidence="3 4" key="1">
    <citation type="submission" date="2024-09" db="EMBL/GenBank/DDBJ databases">
        <authorList>
            <person name="Sun Q."/>
            <person name="Mori K."/>
        </authorList>
    </citation>
    <scope>NUCLEOTIDE SEQUENCE [LARGE SCALE GENOMIC DNA]</scope>
    <source>
        <strain evidence="3 4">TBRC 7907</strain>
    </source>
</reference>
<dbReference type="EMBL" id="JBHLZU010000018">
    <property type="protein sequence ID" value="MFB9906485.1"/>
    <property type="molecule type" value="Genomic_DNA"/>
</dbReference>
<accession>A0ABV6A001</accession>
<evidence type="ECO:0000313" key="3">
    <source>
        <dbReference type="EMBL" id="MFB9906485.1"/>
    </source>
</evidence>
<protein>
    <submittedName>
        <fullName evidence="3">Uncharacterized protein</fullName>
    </submittedName>
</protein>
<evidence type="ECO:0000313" key="4">
    <source>
        <dbReference type="Proteomes" id="UP001589693"/>
    </source>
</evidence>
<keyword evidence="2" id="KW-0812">Transmembrane</keyword>
<dbReference type="RefSeq" id="WP_377854877.1">
    <property type="nucleotide sequence ID" value="NZ_JBHLZU010000018.1"/>
</dbReference>
<organism evidence="3 4">
    <name type="scientific">Allokutzneria oryzae</name>
    <dbReference type="NCBI Taxonomy" id="1378989"/>
    <lineage>
        <taxon>Bacteria</taxon>
        <taxon>Bacillati</taxon>
        <taxon>Actinomycetota</taxon>
        <taxon>Actinomycetes</taxon>
        <taxon>Pseudonocardiales</taxon>
        <taxon>Pseudonocardiaceae</taxon>
        <taxon>Allokutzneria</taxon>
    </lineage>
</organism>
<evidence type="ECO:0000256" key="1">
    <source>
        <dbReference type="SAM" id="MobiDB-lite"/>
    </source>
</evidence>
<gene>
    <name evidence="3" type="ORF">ACFFQA_21335</name>
</gene>
<keyword evidence="2" id="KW-0472">Membrane</keyword>
<keyword evidence="2" id="KW-1133">Transmembrane helix</keyword>
<name>A0ABV6A001_9PSEU</name>